<gene>
    <name evidence="2" type="ORF">ACFPFU_05605</name>
</gene>
<evidence type="ECO:0008006" key="4">
    <source>
        <dbReference type="Google" id="ProtNLM"/>
    </source>
</evidence>
<proteinExistence type="predicted"/>
<sequence>MKTMESSQNFPMVGKVEVDESYVGGQNGKALGRNEGKKRKSWW</sequence>
<dbReference type="Proteomes" id="UP001595818">
    <property type="component" value="Unassembled WGS sequence"/>
</dbReference>
<evidence type="ECO:0000313" key="3">
    <source>
        <dbReference type="Proteomes" id="UP001595818"/>
    </source>
</evidence>
<evidence type="ECO:0000256" key="1">
    <source>
        <dbReference type="SAM" id="MobiDB-lite"/>
    </source>
</evidence>
<evidence type="ECO:0000313" key="2">
    <source>
        <dbReference type="EMBL" id="MFC4871153.1"/>
    </source>
</evidence>
<keyword evidence="3" id="KW-1185">Reference proteome</keyword>
<comment type="caution">
    <text evidence="2">The sequence shown here is derived from an EMBL/GenBank/DDBJ whole genome shotgun (WGS) entry which is preliminary data.</text>
</comment>
<organism evidence="2 3">
    <name type="scientific">Negadavirga shengliensis</name>
    <dbReference type="NCBI Taxonomy" id="1389218"/>
    <lineage>
        <taxon>Bacteria</taxon>
        <taxon>Pseudomonadati</taxon>
        <taxon>Bacteroidota</taxon>
        <taxon>Cytophagia</taxon>
        <taxon>Cytophagales</taxon>
        <taxon>Cyclobacteriaceae</taxon>
        <taxon>Negadavirga</taxon>
    </lineage>
</organism>
<accession>A0ABV9SXQ8</accession>
<name>A0ABV9SXQ8_9BACT</name>
<feature type="region of interest" description="Disordered" evidence="1">
    <location>
        <begin position="24"/>
        <end position="43"/>
    </location>
</feature>
<dbReference type="EMBL" id="JBHSJJ010000003">
    <property type="protein sequence ID" value="MFC4871153.1"/>
    <property type="molecule type" value="Genomic_DNA"/>
</dbReference>
<protein>
    <recommendedName>
        <fullName evidence="4">Transposase</fullName>
    </recommendedName>
</protein>
<reference evidence="3" key="1">
    <citation type="journal article" date="2019" name="Int. J. Syst. Evol. Microbiol.">
        <title>The Global Catalogue of Microorganisms (GCM) 10K type strain sequencing project: providing services to taxonomists for standard genome sequencing and annotation.</title>
        <authorList>
            <consortium name="The Broad Institute Genomics Platform"/>
            <consortium name="The Broad Institute Genome Sequencing Center for Infectious Disease"/>
            <person name="Wu L."/>
            <person name="Ma J."/>
        </authorList>
    </citation>
    <scope>NUCLEOTIDE SEQUENCE [LARGE SCALE GENOMIC DNA]</scope>
    <source>
        <strain evidence="3">CGMCC 4.7466</strain>
    </source>
</reference>
<dbReference type="RefSeq" id="WP_377062364.1">
    <property type="nucleotide sequence ID" value="NZ_JBHSJJ010000003.1"/>
</dbReference>